<keyword evidence="7 15" id="KW-0812">Transmembrane</keyword>
<dbReference type="InterPro" id="IPR058618">
    <property type="entry name" value="PhoQ"/>
</dbReference>
<dbReference type="Gene3D" id="3.30.450.140">
    <property type="match status" value="1"/>
</dbReference>
<feature type="transmembrane region" description="Helical" evidence="15">
    <location>
        <begin position="185"/>
        <end position="205"/>
    </location>
</feature>
<keyword evidence="12" id="KW-0904">Protein phosphatase</keyword>
<dbReference type="Proteomes" id="UP001220225">
    <property type="component" value="Unassembled WGS sequence"/>
</dbReference>
<name>A0ABT5LTT4_9GAMM</name>
<protein>
    <recommendedName>
        <fullName evidence="3">histidine kinase</fullName>
        <ecNumber evidence="3">2.7.13.3</ecNumber>
    </recommendedName>
</protein>
<evidence type="ECO:0000256" key="11">
    <source>
        <dbReference type="ARBA" id="ARBA00022840"/>
    </source>
</evidence>
<keyword evidence="14 15" id="KW-0472">Membrane</keyword>
<evidence type="ECO:0000256" key="3">
    <source>
        <dbReference type="ARBA" id="ARBA00012438"/>
    </source>
</evidence>
<dbReference type="InterPro" id="IPR015014">
    <property type="entry name" value="PhoQ_Sensor"/>
</dbReference>
<keyword evidence="6 17" id="KW-0808">Transferase</keyword>
<dbReference type="InterPro" id="IPR050428">
    <property type="entry name" value="TCS_sensor_his_kinase"/>
</dbReference>
<keyword evidence="5" id="KW-0597">Phosphoprotein</keyword>
<keyword evidence="4" id="KW-1003">Cell membrane</keyword>
<evidence type="ECO:0000256" key="5">
    <source>
        <dbReference type="ARBA" id="ARBA00022553"/>
    </source>
</evidence>
<evidence type="ECO:0000313" key="18">
    <source>
        <dbReference type="Proteomes" id="UP001220225"/>
    </source>
</evidence>
<dbReference type="SMART" id="SM00387">
    <property type="entry name" value="HATPase_c"/>
    <property type="match status" value="1"/>
</dbReference>
<comment type="caution">
    <text evidence="17">The sequence shown here is derived from an EMBL/GenBank/DDBJ whole genome shotgun (WGS) entry which is preliminary data.</text>
</comment>
<evidence type="ECO:0000256" key="10">
    <source>
        <dbReference type="ARBA" id="ARBA00022801"/>
    </source>
</evidence>
<evidence type="ECO:0000259" key="16">
    <source>
        <dbReference type="PROSITE" id="PS50109"/>
    </source>
</evidence>
<dbReference type="PROSITE" id="PS50109">
    <property type="entry name" value="HIS_KIN"/>
    <property type="match status" value="1"/>
</dbReference>
<dbReference type="Pfam" id="PF08918">
    <property type="entry name" value="PhoQ_Sensor"/>
    <property type="match status" value="1"/>
</dbReference>
<evidence type="ECO:0000256" key="7">
    <source>
        <dbReference type="ARBA" id="ARBA00022692"/>
    </source>
</evidence>
<dbReference type="InterPro" id="IPR003594">
    <property type="entry name" value="HATPase_dom"/>
</dbReference>
<dbReference type="Pfam" id="PF02518">
    <property type="entry name" value="HATPase_c"/>
    <property type="match status" value="1"/>
</dbReference>
<dbReference type="EC" id="2.7.13.3" evidence="3"/>
<dbReference type="InterPro" id="IPR038429">
    <property type="entry name" value="PhoQ_Sensor_sf"/>
</dbReference>
<dbReference type="Gene3D" id="3.30.565.10">
    <property type="entry name" value="Histidine kinase-like ATPase, C-terminal domain"/>
    <property type="match status" value="1"/>
</dbReference>
<evidence type="ECO:0000256" key="6">
    <source>
        <dbReference type="ARBA" id="ARBA00022679"/>
    </source>
</evidence>
<dbReference type="SUPFAM" id="SSF55874">
    <property type="entry name" value="ATPase domain of HSP90 chaperone/DNA topoisomerase II/histidine kinase"/>
    <property type="match status" value="1"/>
</dbReference>
<evidence type="ECO:0000256" key="2">
    <source>
        <dbReference type="ARBA" id="ARBA00004651"/>
    </source>
</evidence>
<sequence>MLKFSKKYISLRTRFLMATAVIILALTLSYGIVAIAGYLVHFDKTNYAILRSQSDLFHKLAKWKNNKLEIIALPNYTINCNSLALIYDNKGNLLWRENHVPELENKIKTGWLQKNGFYTFELKANDNEKENCLYKAKAKNDKHVSLTYFVAISIYPATNKLPKITIVIIDALPQDIHASEKIWKWFGYVLIANLFLVIPLIWLAADWSLRPIKDLIRQVNLLEEGKRDKLDDNPPIELKSLVRNLNTLLSSERERYTKIKTTLSDLAHSLKTSLAVLQTSLLSLHSSQKLHIKQIEPIMLEQIDLISRQISYYLHRANLHNDNSFFLKKIVSIPTFLNELVSGLKKIYKHKGILITLDVSPEVTWLGVKDDLWQIMGNILDNACKYCERLVKITAIMGDNSVTIVVDNDGLAVPPDKREMIFQRGLRADTLRSGQGLGLSMASETIEKYEGEINIDDSPLGGTSVSAIFRLQNNNNNNND</sequence>
<feature type="domain" description="Histidine kinase" evidence="16">
    <location>
        <begin position="265"/>
        <end position="473"/>
    </location>
</feature>
<dbReference type="PANTHER" id="PTHR45436">
    <property type="entry name" value="SENSOR HISTIDINE KINASE YKOH"/>
    <property type="match status" value="1"/>
</dbReference>
<keyword evidence="11" id="KW-0067">ATP-binding</keyword>
<evidence type="ECO:0000256" key="9">
    <source>
        <dbReference type="ARBA" id="ARBA00022777"/>
    </source>
</evidence>
<dbReference type="NCBIfam" id="NF008077">
    <property type="entry name" value="PRK10815.1"/>
    <property type="match status" value="1"/>
</dbReference>
<keyword evidence="8" id="KW-0547">Nucleotide-binding</keyword>
<evidence type="ECO:0000256" key="1">
    <source>
        <dbReference type="ARBA" id="ARBA00000085"/>
    </source>
</evidence>
<dbReference type="InterPro" id="IPR058619">
    <property type="entry name" value="PhoQ/CarS-like_HATPase"/>
</dbReference>
<proteinExistence type="predicted"/>
<dbReference type="InterPro" id="IPR004358">
    <property type="entry name" value="Sig_transdc_His_kin-like_C"/>
</dbReference>
<evidence type="ECO:0000256" key="12">
    <source>
        <dbReference type="ARBA" id="ARBA00022912"/>
    </source>
</evidence>
<evidence type="ECO:0000256" key="4">
    <source>
        <dbReference type="ARBA" id="ARBA00022475"/>
    </source>
</evidence>
<keyword evidence="10" id="KW-0378">Hydrolase</keyword>
<dbReference type="InterPro" id="IPR036890">
    <property type="entry name" value="HATPase_C_sf"/>
</dbReference>
<keyword evidence="13 15" id="KW-1133">Transmembrane helix</keyword>
<evidence type="ECO:0000256" key="14">
    <source>
        <dbReference type="ARBA" id="ARBA00023136"/>
    </source>
</evidence>
<dbReference type="GO" id="GO:0004673">
    <property type="term" value="F:protein histidine kinase activity"/>
    <property type="evidence" value="ECO:0007669"/>
    <property type="project" value="UniProtKB-EC"/>
</dbReference>
<comment type="subcellular location">
    <subcellularLocation>
        <location evidence="2">Cell membrane</location>
        <topology evidence="2">Multi-pass membrane protein</topology>
    </subcellularLocation>
</comment>
<organism evidence="17 18">
    <name type="scientific">Xenorhabdus anantnagensis</name>
    <dbReference type="NCBI Taxonomy" id="3025875"/>
    <lineage>
        <taxon>Bacteria</taxon>
        <taxon>Pseudomonadati</taxon>
        <taxon>Pseudomonadota</taxon>
        <taxon>Gammaproteobacteria</taxon>
        <taxon>Enterobacterales</taxon>
        <taxon>Morganellaceae</taxon>
        <taxon>Xenorhabdus</taxon>
    </lineage>
</organism>
<keyword evidence="9 17" id="KW-0418">Kinase</keyword>
<evidence type="ECO:0000256" key="8">
    <source>
        <dbReference type="ARBA" id="ARBA00022741"/>
    </source>
</evidence>
<dbReference type="EMBL" id="JAQRFN010000018">
    <property type="protein sequence ID" value="MDC9597841.1"/>
    <property type="molecule type" value="Genomic_DNA"/>
</dbReference>
<dbReference type="Gene3D" id="1.10.287.130">
    <property type="match status" value="1"/>
</dbReference>
<keyword evidence="18" id="KW-1185">Reference proteome</keyword>
<dbReference type="CDD" id="cd16954">
    <property type="entry name" value="HATPase_PhoQ-like"/>
    <property type="match status" value="1"/>
</dbReference>
<gene>
    <name evidence="17" type="primary">phoQ</name>
    <name evidence="17" type="ORF">PSI14_13535</name>
</gene>
<accession>A0ABT5LTT4</accession>
<reference evidence="17 18" key="1">
    <citation type="submission" date="2023-02" db="EMBL/GenBank/DDBJ databases">
        <title>Entomopathogenic bacteria.</title>
        <authorList>
            <person name="Machado R.A."/>
        </authorList>
    </citation>
    <scope>NUCLEOTIDE SEQUENCE [LARGE SCALE GENOMIC DNA]</scope>
    <source>
        <strain evidence="17 18">XENO-2</strain>
    </source>
</reference>
<dbReference type="PANTHER" id="PTHR45436:SF4">
    <property type="entry name" value="SENSOR PROTEIN PHOQ"/>
    <property type="match status" value="1"/>
</dbReference>
<evidence type="ECO:0000256" key="15">
    <source>
        <dbReference type="SAM" id="Phobius"/>
    </source>
</evidence>
<comment type="catalytic activity">
    <reaction evidence="1">
        <text>ATP + protein L-histidine = ADP + protein N-phospho-L-histidine.</text>
        <dbReference type="EC" id="2.7.13.3"/>
    </reaction>
</comment>
<dbReference type="RefSeq" id="WP_273576444.1">
    <property type="nucleotide sequence ID" value="NZ_JAQRFN010000018.1"/>
</dbReference>
<dbReference type="PRINTS" id="PR00344">
    <property type="entry name" value="BCTRLSENSOR"/>
</dbReference>
<evidence type="ECO:0000256" key="13">
    <source>
        <dbReference type="ARBA" id="ARBA00022989"/>
    </source>
</evidence>
<evidence type="ECO:0000313" key="17">
    <source>
        <dbReference type="EMBL" id="MDC9597841.1"/>
    </source>
</evidence>
<dbReference type="InterPro" id="IPR005467">
    <property type="entry name" value="His_kinase_dom"/>
</dbReference>